<protein>
    <recommendedName>
        <fullName evidence="5">Enoyl reductase (ER) domain-containing protein</fullName>
    </recommendedName>
</protein>
<dbReference type="SUPFAM" id="SSF50129">
    <property type="entry name" value="GroES-like"/>
    <property type="match status" value="1"/>
</dbReference>
<dbReference type="OrthoDB" id="9769198at2"/>
<keyword evidence="2 4" id="KW-0862">Zinc</keyword>
<dbReference type="AlphaFoldDB" id="A0A1Q9JIA7"/>
<sequence>MKCARFYGVHDVRSEEIDKPVCGGKEVLIKVAYAGICGSDLHIYNKGMFVQNIPETMGHEFVGVVEEIGSGVTEYQPGDYVTADPMVPCGHCISCQSGSFNTCEELGFIGEVRPGCFAEYIVMPEDKLIPVPKASNLRSMALTEPLAVALHICERAQFRAGDRIAVIGAGPIGLLTIIAARSIYGVQDITAVDISDTRLELAEAVGAADVTKNLKEDRLFDKVIEAAGNPHTLKLAAEHVMPNGKLYVVSIFEENTEFDINRLVASQITLVGCNVYTREDLIRAVKAISEGEVEVDPLISGEFDLTQCAEAFRILSSKNKSAAKILFKM</sequence>
<comment type="cofactor">
    <cofactor evidence="4">
        <name>Zn(2+)</name>
        <dbReference type="ChEBI" id="CHEBI:29105"/>
    </cofactor>
</comment>
<dbReference type="GO" id="GO:0016491">
    <property type="term" value="F:oxidoreductase activity"/>
    <property type="evidence" value="ECO:0007669"/>
    <property type="project" value="UniProtKB-KW"/>
</dbReference>
<name>A0A1Q9JIA7_9FIRM</name>
<dbReference type="InterPro" id="IPR036291">
    <property type="entry name" value="NAD(P)-bd_dom_sf"/>
</dbReference>
<dbReference type="Gene3D" id="3.40.50.720">
    <property type="entry name" value="NAD(P)-binding Rossmann-like Domain"/>
    <property type="match status" value="1"/>
</dbReference>
<dbReference type="InterPro" id="IPR013154">
    <property type="entry name" value="ADH-like_N"/>
</dbReference>
<dbReference type="SUPFAM" id="SSF51735">
    <property type="entry name" value="NAD(P)-binding Rossmann-fold domains"/>
    <property type="match status" value="1"/>
</dbReference>
<comment type="caution">
    <text evidence="6">The sequence shown here is derived from an EMBL/GenBank/DDBJ whole genome shotgun (WGS) entry which is preliminary data.</text>
</comment>
<evidence type="ECO:0000313" key="6">
    <source>
        <dbReference type="EMBL" id="OLR55940.1"/>
    </source>
</evidence>
<dbReference type="Proteomes" id="UP000187404">
    <property type="component" value="Unassembled WGS sequence"/>
</dbReference>
<comment type="similarity">
    <text evidence="4">Belongs to the zinc-containing alcohol dehydrogenase family.</text>
</comment>
<dbReference type="InterPro" id="IPR013149">
    <property type="entry name" value="ADH-like_C"/>
</dbReference>
<dbReference type="InterPro" id="IPR011032">
    <property type="entry name" value="GroES-like_sf"/>
</dbReference>
<gene>
    <name evidence="6" type="ORF">BHK98_07645</name>
</gene>
<keyword evidence="1 4" id="KW-0479">Metal-binding</keyword>
<evidence type="ECO:0000259" key="5">
    <source>
        <dbReference type="SMART" id="SM00829"/>
    </source>
</evidence>
<dbReference type="STRING" id="1261640.BHK98_07645"/>
<evidence type="ECO:0000256" key="3">
    <source>
        <dbReference type="ARBA" id="ARBA00023002"/>
    </source>
</evidence>
<dbReference type="PROSITE" id="PS00059">
    <property type="entry name" value="ADH_ZINC"/>
    <property type="match status" value="1"/>
</dbReference>
<dbReference type="GO" id="GO:0008270">
    <property type="term" value="F:zinc ion binding"/>
    <property type="evidence" value="ECO:0007669"/>
    <property type="project" value="InterPro"/>
</dbReference>
<evidence type="ECO:0000256" key="2">
    <source>
        <dbReference type="ARBA" id="ARBA00022833"/>
    </source>
</evidence>
<dbReference type="PANTHER" id="PTHR43401:SF2">
    <property type="entry name" value="L-THREONINE 3-DEHYDROGENASE"/>
    <property type="match status" value="1"/>
</dbReference>
<organism evidence="6 7">
    <name type="scientific">Hornefia porci</name>
    <dbReference type="NCBI Taxonomy" id="2652292"/>
    <lineage>
        <taxon>Bacteria</taxon>
        <taxon>Bacillati</taxon>
        <taxon>Bacillota</taxon>
        <taxon>Clostridia</taxon>
        <taxon>Peptostreptococcales</taxon>
        <taxon>Anaerovoracaceae</taxon>
        <taxon>Hornefia</taxon>
    </lineage>
</organism>
<dbReference type="Gene3D" id="3.90.180.10">
    <property type="entry name" value="Medium-chain alcohol dehydrogenases, catalytic domain"/>
    <property type="match status" value="1"/>
</dbReference>
<dbReference type="PANTHER" id="PTHR43401">
    <property type="entry name" value="L-THREONINE 3-DEHYDROGENASE"/>
    <property type="match status" value="1"/>
</dbReference>
<keyword evidence="7" id="KW-1185">Reference proteome</keyword>
<keyword evidence="3" id="KW-0560">Oxidoreductase</keyword>
<dbReference type="EMBL" id="MJIE01000001">
    <property type="protein sequence ID" value="OLR55940.1"/>
    <property type="molecule type" value="Genomic_DNA"/>
</dbReference>
<evidence type="ECO:0000256" key="1">
    <source>
        <dbReference type="ARBA" id="ARBA00022723"/>
    </source>
</evidence>
<evidence type="ECO:0000256" key="4">
    <source>
        <dbReference type="RuleBase" id="RU361277"/>
    </source>
</evidence>
<reference evidence="6 7" key="1">
    <citation type="journal article" date="2016" name="Appl. Environ. Microbiol.">
        <title>Function and Phylogeny of Bacterial Butyryl Coenzyme A:Acetate Transferases and Their Diversity in the Proximal Colon of Swine.</title>
        <authorList>
            <person name="Trachsel J."/>
            <person name="Bayles D.O."/>
            <person name="Looft T."/>
            <person name="Levine U.Y."/>
            <person name="Allen H.K."/>
        </authorList>
    </citation>
    <scope>NUCLEOTIDE SEQUENCE [LARGE SCALE GENOMIC DNA]</scope>
    <source>
        <strain evidence="6 7">68-3-10</strain>
    </source>
</reference>
<dbReference type="InterPro" id="IPR020843">
    <property type="entry name" value="ER"/>
</dbReference>
<dbReference type="InterPro" id="IPR002328">
    <property type="entry name" value="ADH_Zn_CS"/>
</dbReference>
<evidence type="ECO:0000313" key="7">
    <source>
        <dbReference type="Proteomes" id="UP000187404"/>
    </source>
</evidence>
<dbReference type="SMART" id="SM00829">
    <property type="entry name" value="PKS_ER"/>
    <property type="match status" value="1"/>
</dbReference>
<dbReference type="RefSeq" id="WP_075713068.1">
    <property type="nucleotide sequence ID" value="NZ_MJIE01000001.1"/>
</dbReference>
<dbReference type="Pfam" id="PF08240">
    <property type="entry name" value="ADH_N"/>
    <property type="match status" value="1"/>
</dbReference>
<proteinExistence type="inferred from homology"/>
<dbReference type="Pfam" id="PF00107">
    <property type="entry name" value="ADH_zinc_N"/>
    <property type="match status" value="1"/>
</dbReference>
<feature type="domain" description="Enoyl reductase (ER)" evidence="5">
    <location>
        <begin position="8"/>
        <end position="327"/>
    </location>
</feature>
<dbReference type="InterPro" id="IPR050129">
    <property type="entry name" value="Zn_alcohol_dh"/>
</dbReference>
<accession>A0A1Q9JIA7</accession>